<evidence type="ECO:0000313" key="1">
    <source>
        <dbReference type="EMBL" id="EKX39301.1"/>
    </source>
</evidence>
<proteinExistence type="predicted"/>
<evidence type="ECO:0000313" key="2">
    <source>
        <dbReference type="EnsemblProtists" id="EKX39301"/>
    </source>
</evidence>
<evidence type="ECO:0000313" key="3">
    <source>
        <dbReference type="Proteomes" id="UP000011087"/>
    </source>
</evidence>
<dbReference type="GeneID" id="17296114"/>
<dbReference type="Proteomes" id="UP000011087">
    <property type="component" value="Unassembled WGS sequence"/>
</dbReference>
<dbReference type="EMBL" id="JH993040">
    <property type="protein sequence ID" value="EKX39301.1"/>
    <property type="molecule type" value="Genomic_DNA"/>
</dbReference>
<name>L1ISS6_GUITC</name>
<gene>
    <name evidence="1" type="ORF">GUITHDRAFT_114505</name>
</gene>
<reference evidence="2" key="3">
    <citation type="submission" date="2016-03" db="UniProtKB">
        <authorList>
            <consortium name="EnsemblProtists"/>
        </authorList>
    </citation>
    <scope>IDENTIFICATION</scope>
</reference>
<dbReference type="PaxDb" id="55529-EKX39301"/>
<dbReference type="RefSeq" id="XP_005826281.1">
    <property type="nucleotide sequence ID" value="XM_005826224.1"/>
</dbReference>
<organism evidence="1">
    <name type="scientific">Guillardia theta (strain CCMP2712)</name>
    <name type="common">Cryptophyte</name>
    <dbReference type="NCBI Taxonomy" id="905079"/>
    <lineage>
        <taxon>Eukaryota</taxon>
        <taxon>Cryptophyceae</taxon>
        <taxon>Pyrenomonadales</taxon>
        <taxon>Geminigeraceae</taxon>
        <taxon>Guillardia</taxon>
    </lineage>
</organism>
<protein>
    <submittedName>
        <fullName evidence="1 2">Uncharacterized protein</fullName>
    </submittedName>
</protein>
<dbReference type="EnsemblProtists" id="EKX39301">
    <property type="protein sequence ID" value="EKX39301"/>
    <property type="gene ID" value="GUITHDRAFT_114505"/>
</dbReference>
<reference evidence="1 3" key="1">
    <citation type="journal article" date="2012" name="Nature">
        <title>Algal genomes reveal evolutionary mosaicism and the fate of nucleomorphs.</title>
        <authorList>
            <consortium name="DOE Joint Genome Institute"/>
            <person name="Curtis B.A."/>
            <person name="Tanifuji G."/>
            <person name="Burki F."/>
            <person name="Gruber A."/>
            <person name="Irimia M."/>
            <person name="Maruyama S."/>
            <person name="Arias M.C."/>
            <person name="Ball S.G."/>
            <person name="Gile G.H."/>
            <person name="Hirakawa Y."/>
            <person name="Hopkins J.F."/>
            <person name="Kuo A."/>
            <person name="Rensing S.A."/>
            <person name="Schmutz J."/>
            <person name="Symeonidi A."/>
            <person name="Elias M."/>
            <person name="Eveleigh R.J."/>
            <person name="Herman E.K."/>
            <person name="Klute M.J."/>
            <person name="Nakayama T."/>
            <person name="Obornik M."/>
            <person name="Reyes-Prieto A."/>
            <person name="Armbrust E.V."/>
            <person name="Aves S.J."/>
            <person name="Beiko R.G."/>
            <person name="Coutinho P."/>
            <person name="Dacks J.B."/>
            <person name="Durnford D.G."/>
            <person name="Fast N.M."/>
            <person name="Green B.R."/>
            <person name="Grisdale C.J."/>
            <person name="Hempel F."/>
            <person name="Henrissat B."/>
            <person name="Hoppner M.P."/>
            <person name="Ishida K."/>
            <person name="Kim E."/>
            <person name="Koreny L."/>
            <person name="Kroth P.G."/>
            <person name="Liu Y."/>
            <person name="Malik S.B."/>
            <person name="Maier U.G."/>
            <person name="McRose D."/>
            <person name="Mock T."/>
            <person name="Neilson J.A."/>
            <person name="Onodera N.T."/>
            <person name="Poole A.M."/>
            <person name="Pritham E.J."/>
            <person name="Richards T.A."/>
            <person name="Rocap G."/>
            <person name="Roy S.W."/>
            <person name="Sarai C."/>
            <person name="Schaack S."/>
            <person name="Shirato S."/>
            <person name="Slamovits C.H."/>
            <person name="Spencer D.F."/>
            <person name="Suzuki S."/>
            <person name="Worden A.Z."/>
            <person name="Zauner S."/>
            <person name="Barry K."/>
            <person name="Bell C."/>
            <person name="Bharti A.K."/>
            <person name="Crow J.A."/>
            <person name="Grimwood J."/>
            <person name="Kramer R."/>
            <person name="Lindquist E."/>
            <person name="Lucas S."/>
            <person name="Salamov A."/>
            <person name="McFadden G.I."/>
            <person name="Lane C.E."/>
            <person name="Keeling P.J."/>
            <person name="Gray M.W."/>
            <person name="Grigoriev I.V."/>
            <person name="Archibald J.M."/>
        </authorList>
    </citation>
    <scope>NUCLEOTIDE SEQUENCE</scope>
    <source>
        <strain evidence="1 3">CCMP2712</strain>
    </source>
</reference>
<accession>L1ISS6</accession>
<dbReference type="HOGENOM" id="CLU_2338021_0_0_1"/>
<dbReference type="AlphaFoldDB" id="L1ISS6"/>
<sequence length="98" mass="11366">MVFNMGYADCKLDRLGFEDPPVPWDTLGQKAFRDHEGHEDIQGKEETEASRVLRGSRVQKEWMETRDRMDQLASRENEDLLASLAGWEEKANVVQKEI</sequence>
<keyword evidence="3" id="KW-1185">Reference proteome</keyword>
<reference evidence="3" key="2">
    <citation type="submission" date="2012-11" db="EMBL/GenBank/DDBJ databases">
        <authorList>
            <person name="Kuo A."/>
            <person name="Curtis B.A."/>
            <person name="Tanifuji G."/>
            <person name="Burki F."/>
            <person name="Gruber A."/>
            <person name="Irimia M."/>
            <person name="Maruyama S."/>
            <person name="Arias M.C."/>
            <person name="Ball S.G."/>
            <person name="Gile G.H."/>
            <person name="Hirakawa Y."/>
            <person name="Hopkins J.F."/>
            <person name="Rensing S.A."/>
            <person name="Schmutz J."/>
            <person name="Symeonidi A."/>
            <person name="Elias M."/>
            <person name="Eveleigh R.J."/>
            <person name="Herman E.K."/>
            <person name="Klute M.J."/>
            <person name="Nakayama T."/>
            <person name="Obornik M."/>
            <person name="Reyes-Prieto A."/>
            <person name="Armbrust E.V."/>
            <person name="Aves S.J."/>
            <person name="Beiko R.G."/>
            <person name="Coutinho P."/>
            <person name="Dacks J.B."/>
            <person name="Durnford D.G."/>
            <person name="Fast N.M."/>
            <person name="Green B.R."/>
            <person name="Grisdale C."/>
            <person name="Hempe F."/>
            <person name="Henrissat B."/>
            <person name="Hoppner M.P."/>
            <person name="Ishida K.-I."/>
            <person name="Kim E."/>
            <person name="Koreny L."/>
            <person name="Kroth P.G."/>
            <person name="Liu Y."/>
            <person name="Malik S.-B."/>
            <person name="Maier U.G."/>
            <person name="McRose D."/>
            <person name="Mock T."/>
            <person name="Neilson J.A."/>
            <person name="Onodera N.T."/>
            <person name="Poole A.M."/>
            <person name="Pritham E.J."/>
            <person name="Richards T.A."/>
            <person name="Rocap G."/>
            <person name="Roy S.W."/>
            <person name="Sarai C."/>
            <person name="Schaack S."/>
            <person name="Shirato S."/>
            <person name="Slamovits C.H."/>
            <person name="Spencer D.F."/>
            <person name="Suzuki S."/>
            <person name="Worden A.Z."/>
            <person name="Zauner S."/>
            <person name="Barry K."/>
            <person name="Bell C."/>
            <person name="Bharti A.K."/>
            <person name="Crow J.A."/>
            <person name="Grimwood J."/>
            <person name="Kramer R."/>
            <person name="Lindquist E."/>
            <person name="Lucas S."/>
            <person name="Salamov A."/>
            <person name="McFadden G.I."/>
            <person name="Lane C.E."/>
            <person name="Keeling P.J."/>
            <person name="Gray M.W."/>
            <person name="Grigoriev I.V."/>
            <person name="Archibald J.M."/>
        </authorList>
    </citation>
    <scope>NUCLEOTIDE SEQUENCE</scope>
    <source>
        <strain evidence="3">CCMP2712</strain>
    </source>
</reference>
<dbReference type="KEGG" id="gtt:GUITHDRAFT_114505"/>